<dbReference type="EMBL" id="MN740888">
    <property type="protein sequence ID" value="QHU16689.1"/>
    <property type="molecule type" value="Genomic_DNA"/>
</dbReference>
<evidence type="ECO:0000256" key="1">
    <source>
        <dbReference type="SAM" id="MobiDB-lite"/>
    </source>
</evidence>
<evidence type="ECO:0000313" key="2">
    <source>
        <dbReference type="EMBL" id="QHU16689.1"/>
    </source>
</evidence>
<reference evidence="2" key="1">
    <citation type="journal article" date="2020" name="Nature">
        <title>Giant virus diversity and host interactions through global metagenomics.</title>
        <authorList>
            <person name="Schulz F."/>
            <person name="Roux S."/>
            <person name="Paez-Espino D."/>
            <person name="Jungbluth S."/>
            <person name="Walsh D.A."/>
            <person name="Denef V.J."/>
            <person name="McMahon K.D."/>
            <person name="Konstantinidis K.T."/>
            <person name="Eloe-Fadrosh E.A."/>
            <person name="Kyrpides N.C."/>
            <person name="Woyke T."/>
        </authorList>
    </citation>
    <scope>NUCLEOTIDE SEQUENCE</scope>
    <source>
        <strain evidence="2">GVMAG-S-3300012000-53</strain>
    </source>
</reference>
<accession>A0A6C0KGD0</accession>
<name>A0A6C0KGD0_9ZZZZ</name>
<dbReference type="AlphaFoldDB" id="A0A6C0KGD0"/>
<proteinExistence type="predicted"/>
<protein>
    <submittedName>
        <fullName evidence="2">Uncharacterized protein</fullName>
    </submittedName>
</protein>
<feature type="region of interest" description="Disordered" evidence="1">
    <location>
        <begin position="35"/>
        <end position="54"/>
    </location>
</feature>
<feature type="compositionally biased region" description="Basic residues" evidence="1">
    <location>
        <begin position="41"/>
        <end position="54"/>
    </location>
</feature>
<sequence length="54" mass="6367">MSRYTKRNIRTKKYQPDLRGSSIETLRTFIELLDSKEKSKGGKTRKSKSKFKSK</sequence>
<organism evidence="2">
    <name type="scientific">viral metagenome</name>
    <dbReference type="NCBI Taxonomy" id="1070528"/>
    <lineage>
        <taxon>unclassified sequences</taxon>
        <taxon>metagenomes</taxon>
        <taxon>organismal metagenomes</taxon>
    </lineage>
</organism>